<evidence type="ECO:0000259" key="1">
    <source>
        <dbReference type="PROSITE" id="PS50943"/>
    </source>
</evidence>
<name>A0A1B8SSX4_PRORE</name>
<evidence type="ECO:0000313" key="5">
    <source>
        <dbReference type="EMBL" id="OZS75986.1"/>
    </source>
</evidence>
<dbReference type="Pfam" id="PF01381">
    <property type="entry name" value="HTH_3"/>
    <property type="match status" value="1"/>
</dbReference>
<accession>A0A1B8SSX4</accession>
<evidence type="ECO:0000313" key="2">
    <source>
        <dbReference type="EMBL" id="MBW3115766.1"/>
    </source>
</evidence>
<reference evidence="3" key="4">
    <citation type="submission" date="2023-04" db="EMBL/GenBank/DDBJ databases">
        <authorList>
            <person name="Li W."/>
        </authorList>
    </citation>
    <scope>NUCLEOTIDE SEQUENCE</scope>
    <source>
        <strain evidence="3">QITACRE101</strain>
    </source>
</reference>
<evidence type="ECO:0000313" key="7">
    <source>
        <dbReference type="Proteomes" id="UP001162044"/>
    </source>
</evidence>
<dbReference type="Gene3D" id="1.10.260.40">
    <property type="entry name" value="lambda repressor-like DNA-binding domains"/>
    <property type="match status" value="1"/>
</dbReference>
<reference evidence="2" key="2">
    <citation type="submission" date="2021-07" db="EMBL/GenBank/DDBJ databases">
        <authorList>
            <person name="Stanton E."/>
        </authorList>
    </citation>
    <scope>NUCLEOTIDE SEQUENCE</scope>
    <source>
        <strain evidence="2">2021EL-01139</strain>
    </source>
</reference>
<sequence length="129" mass="14822">MKSNKLKTSIDSFQKILTEQIGMELSHLRKEKGLSGSDLAKKLKISQQQISRYERGICSINCGMLFSILFYLEISPSAFFESVSLKINEKNPSANSFIHNSECLSDEKDNYHYIFNRQTEIILNSLYSK</sequence>
<organism evidence="3 7">
    <name type="scientific">Providencia rettgeri</name>
    <dbReference type="NCBI Taxonomy" id="587"/>
    <lineage>
        <taxon>Bacteria</taxon>
        <taxon>Pseudomonadati</taxon>
        <taxon>Pseudomonadota</taxon>
        <taxon>Gammaproteobacteria</taxon>
        <taxon>Enterobacterales</taxon>
        <taxon>Morganellaceae</taxon>
        <taxon>Providencia</taxon>
    </lineage>
</organism>
<dbReference type="EMBL" id="JAHWLI010000010">
    <property type="protein sequence ID" value="MBW3115766.1"/>
    <property type="molecule type" value="Genomic_DNA"/>
</dbReference>
<dbReference type="InterPro" id="IPR001387">
    <property type="entry name" value="Cro/C1-type_HTH"/>
</dbReference>
<evidence type="ECO:0000313" key="4">
    <source>
        <dbReference type="EMBL" id="MDI9092288.1"/>
    </source>
</evidence>
<dbReference type="OrthoDB" id="9797172at2"/>
<dbReference type="STRING" id="587.RB151_001550"/>
<dbReference type="Proteomes" id="UP001159001">
    <property type="component" value="Unassembled WGS sequence"/>
</dbReference>
<dbReference type="CDD" id="cd00093">
    <property type="entry name" value="HTH_XRE"/>
    <property type="match status" value="1"/>
</dbReference>
<dbReference type="OMA" id="IGMELSH"/>
<dbReference type="SMART" id="SM00530">
    <property type="entry name" value="HTH_XRE"/>
    <property type="match status" value="1"/>
</dbReference>
<dbReference type="EMBL" id="JAOWIN010000003">
    <property type="protein sequence ID" value="MDI9092288.1"/>
    <property type="molecule type" value="Genomic_DNA"/>
</dbReference>
<feature type="domain" description="HTH cro/C1-type" evidence="1">
    <location>
        <begin position="25"/>
        <end position="79"/>
    </location>
</feature>
<dbReference type="Proteomes" id="UP001155882">
    <property type="component" value="Unassembled WGS sequence"/>
</dbReference>
<protein>
    <submittedName>
        <fullName evidence="2">Helix-turn-helix domain-containing protein</fullName>
    </submittedName>
    <submittedName>
        <fullName evidence="3">Helix-turn-helix transcriptional regulator</fullName>
    </submittedName>
    <submittedName>
        <fullName evidence="5">XRE family transcriptional regulator</fullName>
    </submittedName>
</protein>
<dbReference type="EMBL" id="NOWC01000003">
    <property type="protein sequence ID" value="OZS75986.1"/>
    <property type="molecule type" value="Genomic_DNA"/>
</dbReference>
<reference evidence="3" key="5">
    <citation type="submission" date="2023-10" db="EMBL/GenBank/DDBJ databases">
        <title>Analysis of Resistance Genes of Carbapenem-resistant Providencia rettgeri.</title>
        <authorList>
            <person name="Liu M."/>
        </authorList>
    </citation>
    <scope>NUCLEOTIDE SEQUENCE</scope>
    <source>
        <strain evidence="3">QITACRE101</strain>
    </source>
</reference>
<dbReference type="GO" id="GO:0003677">
    <property type="term" value="F:DNA binding"/>
    <property type="evidence" value="ECO:0007669"/>
    <property type="project" value="InterPro"/>
</dbReference>
<comment type="caution">
    <text evidence="3">The sequence shown here is derived from an EMBL/GenBank/DDBJ whole genome shotgun (WGS) entry which is preliminary data.</text>
</comment>
<dbReference type="RefSeq" id="WP_004263121.1">
    <property type="nucleotide sequence ID" value="NZ_ABEXOA020000205.1"/>
</dbReference>
<proteinExistence type="predicted"/>
<evidence type="ECO:0000313" key="6">
    <source>
        <dbReference type="Proteomes" id="UP000216001"/>
    </source>
</evidence>
<dbReference type="Proteomes" id="UP001162044">
    <property type="component" value="Unassembled WGS sequence"/>
</dbReference>
<evidence type="ECO:0000313" key="3">
    <source>
        <dbReference type="EMBL" id="MDH2307153.1"/>
    </source>
</evidence>
<dbReference type="SUPFAM" id="SSF47413">
    <property type="entry name" value="lambda repressor-like DNA-binding domains"/>
    <property type="match status" value="1"/>
</dbReference>
<gene>
    <name evidence="5" type="ORF">CHI95_04575</name>
    <name evidence="2" type="ORF">KYI77_04745</name>
    <name evidence="4" type="ORF">OGX73_06600</name>
    <name evidence="3" type="ORF">QDQ51_17225</name>
</gene>
<dbReference type="InterPro" id="IPR010982">
    <property type="entry name" value="Lambda_DNA-bd_dom_sf"/>
</dbReference>
<reference evidence="4" key="3">
    <citation type="submission" date="2022-10" db="EMBL/GenBank/DDBJ databases">
        <title>Bacterial isolates recovered from the One Health project in Brazil.</title>
        <authorList>
            <person name="Valiatti T.B."/>
            <person name="Santos F."/>
            <person name="Cayo R."/>
            <person name="Gales A.C."/>
        </authorList>
    </citation>
    <scope>NUCLEOTIDE SEQUENCE</scope>
    <source>
        <strain evidence="4">PVR188</strain>
    </source>
</reference>
<reference evidence="5 6" key="1">
    <citation type="submission" date="2017-07" db="EMBL/GenBank/DDBJ databases">
        <title>blaIMP-27 on transferable plasmids in Proteus mirabilis and Providencia rettgeri.</title>
        <authorList>
            <person name="Potter R."/>
        </authorList>
    </citation>
    <scope>NUCLEOTIDE SEQUENCE [LARGE SCALE GENOMIC DNA]</scope>
    <source>
        <strain evidence="5 6">PR1</strain>
    </source>
</reference>
<dbReference type="AlphaFoldDB" id="A0A1B8SSX4"/>
<dbReference type="Proteomes" id="UP000216001">
    <property type="component" value="Unassembled WGS sequence"/>
</dbReference>
<dbReference type="EMBL" id="JARVQW010000010">
    <property type="protein sequence ID" value="MDH2307153.1"/>
    <property type="molecule type" value="Genomic_DNA"/>
</dbReference>
<dbReference type="PROSITE" id="PS50943">
    <property type="entry name" value="HTH_CROC1"/>
    <property type="match status" value="1"/>
</dbReference>